<evidence type="ECO:0000313" key="2">
    <source>
        <dbReference type="Proteomes" id="UP001500902"/>
    </source>
</evidence>
<comment type="caution">
    <text evidence="1">The sequence shown here is derived from an EMBL/GenBank/DDBJ whole genome shotgun (WGS) entry which is preliminary data.</text>
</comment>
<sequence length="69" mass="6987">MHRSARLTGGAFVVAEGLGLMAPAANAVVDPAHVGNCLTSRAGELTTVIDPSAPRLPVEISILHCVTGP</sequence>
<evidence type="ECO:0000313" key="1">
    <source>
        <dbReference type="EMBL" id="GAA3682394.1"/>
    </source>
</evidence>
<reference evidence="2" key="1">
    <citation type="journal article" date="2019" name="Int. J. Syst. Evol. Microbiol.">
        <title>The Global Catalogue of Microorganisms (GCM) 10K type strain sequencing project: providing services to taxonomists for standard genome sequencing and annotation.</title>
        <authorList>
            <consortium name="The Broad Institute Genomics Platform"/>
            <consortium name="The Broad Institute Genome Sequencing Center for Infectious Disease"/>
            <person name="Wu L."/>
            <person name="Ma J."/>
        </authorList>
    </citation>
    <scope>NUCLEOTIDE SEQUENCE [LARGE SCALE GENOMIC DNA]</scope>
    <source>
        <strain evidence="2">JCM 16904</strain>
    </source>
</reference>
<dbReference type="Proteomes" id="UP001500902">
    <property type="component" value="Unassembled WGS sequence"/>
</dbReference>
<dbReference type="RefSeq" id="WP_344883701.1">
    <property type="nucleotide sequence ID" value="NZ_BAAAZP010000099.1"/>
</dbReference>
<dbReference type="EMBL" id="BAAAZP010000099">
    <property type="protein sequence ID" value="GAA3682394.1"/>
    <property type="molecule type" value="Genomic_DNA"/>
</dbReference>
<gene>
    <name evidence="1" type="ORF">GCM10022224_053470</name>
</gene>
<organism evidence="1 2">
    <name type="scientific">Nonomuraea antimicrobica</name>
    <dbReference type="NCBI Taxonomy" id="561173"/>
    <lineage>
        <taxon>Bacteria</taxon>
        <taxon>Bacillati</taxon>
        <taxon>Actinomycetota</taxon>
        <taxon>Actinomycetes</taxon>
        <taxon>Streptosporangiales</taxon>
        <taxon>Streptosporangiaceae</taxon>
        <taxon>Nonomuraea</taxon>
    </lineage>
</organism>
<accession>A0ABP7CA85</accession>
<protein>
    <submittedName>
        <fullName evidence="1">Uncharacterized protein</fullName>
    </submittedName>
</protein>
<name>A0ABP7CA85_9ACTN</name>
<proteinExistence type="predicted"/>
<keyword evidence="2" id="KW-1185">Reference proteome</keyword>